<dbReference type="InterPro" id="IPR027417">
    <property type="entry name" value="P-loop_NTPase"/>
</dbReference>
<dbReference type="InterPro" id="IPR040632">
    <property type="entry name" value="Sulfotransfer_4"/>
</dbReference>
<gene>
    <name evidence="2" type="ORF">AVDCRST_MAG01-01-1930</name>
</gene>
<dbReference type="AlphaFoldDB" id="A0A6J4PKN3"/>
<keyword evidence="1" id="KW-1133">Transmembrane helix</keyword>
<evidence type="ECO:0000256" key="1">
    <source>
        <dbReference type="SAM" id="Phobius"/>
    </source>
</evidence>
<evidence type="ECO:0000313" key="2">
    <source>
        <dbReference type="EMBL" id="CAA9415878.1"/>
    </source>
</evidence>
<sequence>MKVIGAGFGRTGTKSLQAALEDLGFGPCYHMTELFERPEHAEYWDAARRGEKVDWEGFLGDYGATVDWPGCTFYEELMETYPDAKVLLSVRDPERWYESVRNTIYELSRLTVISPLSRSTFWLVGLFVPGIGKIGRMNNRLIWTDTFEGRFEDEEYARSVFERHNTEVQRKVPPEKLLVYEVKEGWGPLCDFLGVEVPDKPFPRLNDTAEMRGRVRIVRAISYAVPAILALLLAGALYLLLPRRGR</sequence>
<name>A0A6J4PKN3_9ACTN</name>
<dbReference type="PANTHER" id="PTHR36978:SF4">
    <property type="entry name" value="P-LOOP CONTAINING NUCLEOSIDE TRIPHOSPHATE HYDROLASE PROTEIN"/>
    <property type="match status" value="1"/>
</dbReference>
<protein>
    <recommendedName>
        <fullName evidence="3">Sulfotransferase family protein</fullName>
    </recommendedName>
</protein>
<dbReference type="Pfam" id="PF17784">
    <property type="entry name" value="Sulfotransfer_4"/>
    <property type="match status" value="1"/>
</dbReference>
<dbReference type="EMBL" id="CADCUW010000281">
    <property type="protein sequence ID" value="CAA9415878.1"/>
    <property type="molecule type" value="Genomic_DNA"/>
</dbReference>
<keyword evidence="1" id="KW-0472">Membrane</keyword>
<reference evidence="2" key="1">
    <citation type="submission" date="2020-02" db="EMBL/GenBank/DDBJ databases">
        <authorList>
            <person name="Meier V. D."/>
        </authorList>
    </citation>
    <scope>NUCLEOTIDE SEQUENCE</scope>
    <source>
        <strain evidence="2">AVDCRST_MAG01</strain>
    </source>
</reference>
<accession>A0A6J4PKN3</accession>
<proteinExistence type="predicted"/>
<dbReference type="Gene3D" id="3.40.50.300">
    <property type="entry name" value="P-loop containing nucleotide triphosphate hydrolases"/>
    <property type="match status" value="1"/>
</dbReference>
<feature type="transmembrane region" description="Helical" evidence="1">
    <location>
        <begin position="220"/>
        <end position="241"/>
    </location>
</feature>
<dbReference type="PANTHER" id="PTHR36978">
    <property type="entry name" value="P-LOOP CONTAINING NUCLEOTIDE TRIPHOSPHATE HYDROLASE"/>
    <property type="match status" value="1"/>
</dbReference>
<dbReference type="SUPFAM" id="SSF52540">
    <property type="entry name" value="P-loop containing nucleoside triphosphate hydrolases"/>
    <property type="match status" value="1"/>
</dbReference>
<keyword evidence="1" id="KW-0812">Transmembrane</keyword>
<organism evidence="2">
    <name type="scientific">uncultured Rubrobacteraceae bacterium</name>
    <dbReference type="NCBI Taxonomy" id="349277"/>
    <lineage>
        <taxon>Bacteria</taxon>
        <taxon>Bacillati</taxon>
        <taxon>Actinomycetota</taxon>
        <taxon>Rubrobacteria</taxon>
        <taxon>Rubrobacterales</taxon>
        <taxon>Rubrobacteraceae</taxon>
        <taxon>environmental samples</taxon>
    </lineage>
</organism>
<evidence type="ECO:0008006" key="3">
    <source>
        <dbReference type="Google" id="ProtNLM"/>
    </source>
</evidence>